<feature type="region of interest" description="Disordered" evidence="1">
    <location>
        <begin position="133"/>
        <end position="205"/>
    </location>
</feature>
<gene>
    <name evidence="2" type="ORF">Cvel_10947</name>
</gene>
<organism evidence="2">
    <name type="scientific">Chromera velia CCMP2878</name>
    <dbReference type="NCBI Taxonomy" id="1169474"/>
    <lineage>
        <taxon>Eukaryota</taxon>
        <taxon>Sar</taxon>
        <taxon>Alveolata</taxon>
        <taxon>Colpodellida</taxon>
        <taxon>Chromeraceae</taxon>
        <taxon>Chromera</taxon>
    </lineage>
</organism>
<evidence type="ECO:0000313" key="2">
    <source>
        <dbReference type="EMBL" id="CEM51921.1"/>
    </source>
</evidence>
<dbReference type="AlphaFoldDB" id="A0A0G4I4N2"/>
<feature type="compositionally biased region" description="Basic and acidic residues" evidence="1">
    <location>
        <begin position="186"/>
        <end position="204"/>
    </location>
</feature>
<dbReference type="SUPFAM" id="SSF51197">
    <property type="entry name" value="Clavaminate synthase-like"/>
    <property type="match status" value="1"/>
</dbReference>
<reference evidence="2" key="1">
    <citation type="submission" date="2014-11" db="EMBL/GenBank/DDBJ databases">
        <authorList>
            <person name="Otto D Thomas"/>
            <person name="Naeem Raeece"/>
        </authorList>
    </citation>
    <scope>NUCLEOTIDE SEQUENCE</scope>
</reference>
<accession>A0A0G4I4N2</accession>
<dbReference type="Gene3D" id="2.60.120.620">
    <property type="entry name" value="q2cbj1_9rhob like domain"/>
    <property type="match status" value="1"/>
</dbReference>
<dbReference type="VEuPathDB" id="CryptoDB:Cvel_10947"/>
<evidence type="ECO:0000256" key="1">
    <source>
        <dbReference type="SAM" id="MobiDB-lite"/>
    </source>
</evidence>
<protein>
    <submittedName>
        <fullName evidence="2">Uncharacterized protein</fullName>
    </submittedName>
</protein>
<name>A0A0G4I4N2_9ALVE</name>
<sequence>MANRSDCGHFRGWDYSEFQWYCRKKSKWVYDLIYPGAKGDLICSFNSINIFRPFGIDSRWATMRHPWYHIDNPKPSLDRFGISGGLYVTQVTAETGGFVAIPKSHRGYRPLEFSSLDSVGAFKNVHPILQESMNNRASDVERPTDPPAPPEEPEVPFSFSGMTLKGADEEAGSESGTHAEASASGQKRDSGCRGKEKEREREEYPVGLNEFVPPSVQDSGYLDICSYKQGMDSEANLRTQNTQHTQPVLVCTRGPGRLILWDPRLVHCSTAAIRVQTPLKQEEHVEMPPPPPPFRPSLLRLLGWISFCPAGWASADVLRERRDLVSRGLGINEATPWVLSSQRRFESPLCGASAWEDQEVQTFISGRKHQN</sequence>
<proteinExistence type="predicted"/>
<dbReference type="EMBL" id="CDMZ01005093">
    <property type="protein sequence ID" value="CEM51921.1"/>
    <property type="molecule type" value="Genomic_DNA"/>
</dbReference>